<dbReference type="InterPro" id="IPR052023">
    <property type="entry name" value="Histidine_kinase_KdpD"/>
</dbReference>
<dbReference type="InterPro" id="IPR005467">
    <property type="entry name" value="His_kinase_dom"/>
</dbReference>
<organism evidence="15 16">
    <name type="scientific">Puniceibacterium antarcticum</name>
    <dbReference type="NCBI Taxonomy" id="1206336"/>
    <lineage>
        <taxon>Bacteria</taxon>
        <taxon>Pseudomonadati</taxon>
        <taxon>Pseudomonadota</taxon>
        <taxon>Alphaproteobacteria</taxon>
        <taxon>Rhodobacterales</taxon>
        <taxon>Paracoccaceae</taxon>
        <taxon>Puniceibacterium</taxon>
    </lineage>
</organism>
<dbReference type="AlphaFoldDB" id="A0A2G8RIZ0"/>
<evidence type="ECO:0000256" key="5">
    <source>
        <dbReference type="ARBA" id="ARBA00022679"/>
    </source>
</evidence>
<dbReference type="GO" id="GO:0000155">
    <property type="term" value="F:phosphorelay sensor kinase activity"/>
    <property type="evidence" value="ECO:0007669"/>
    <property type="project" value="InterPro"/>
</dbReference>
<feature type="transmembrane region" description="Helical" evidence="13">
    <location>
        <begin position="416"/>
        <end position="437"/>
    </location>
</feature>
<evidence type="ECO:0000256" key="6">
    <source>
        <dbReference type="ARBA" id="ARBA00022692"/>
    </source>
</evidence>
<keyword evidence="11" id="KW-0902">Two-component regulatory system</keyword>
<dbReference type="Pfam" id="PF13493">
    <property type="entry name" value="DUF4118"/>
    <property type="match status" value="1"/>
</dbReference>
<dbReference type="InterPro" id="IPR038318">
    <property type="entry name" value="KdpD_sf"/>
</dbReference>
<sequence>MNEDLRPSPDALLREATRAGRGALKIFLGAAPGVGKTFEMLSKGAEKQAEGVDVVIGLAETHGRAETEALLAPLDIVPRRRIAYRGQTLTEMDLDAILERAPALVLVDELAHTNAPGSRHPKRWQDIAELREAGLDVWTTVNIQHLDSLNDIVGGFTQVRVQETVPDHVFEDAEIEVIDLSPDDLIARLQAGKVYLPQEANRALENFFTKTKLSALRELALRRAAQAVDSQMLDQLRAGGVPGTWAVGERVLVAVSEEPGSAAIVRAAKRLADALRAPWTAIHVETPREGAFSEGQRRRVGRNLALAAELGATLVSVPGTSVSDVLLEQIREMRTTQLVIGKSHRSRWFALQHGSVVGDLLTAAGDVAIHVIPIQTKAAQTTIWSRLRSENLMLGLSGAVSLVGATAVLGKVADAWIGYQGVDLLFLLPVIVSALFFGRWPSIVAALLAGTLYNFLFLPPVLTFNIYDPRNVVTVFILIAVGLVTSQLAVRLRVTARMNAKSARENAALARLAARLGALSDAAATGRVVCEEIAGILAVDAMMLAQGPDGVTITASTPDGLTLNPTDRAAAAWALDKGDATGFGTNTLTGSAWQFRPLRTSLGILGVLALRREDGQHPVPAEKAGIAASLLDQAALAHERLKLEQDMSDLRATRERDSLRATLLASLSHDLRTPLTGVIAAAEALTPGGDPDGTLVNAIRIEARRLNSFLGDLLDVTRIEEGAVRVNLQPIDLTDVVRGTLHDMRGVLKDRAVTVDVDATLPLLRADPVLLQHALLNLVDNAHKYSPNDMPIEIQARRRLGWMALSVRDHGVGLPHDSERIVFERFFRGMGSDRTGGAGLGLAIVKGFADAMGLEVRASNARGGGARFTIAFPPAAIFADVTEEAM</sequence>
<dbReference type="Pfam" id="PF02702">
    <property type="entry name" value="KdpD"/>
    <property type="match status" value="1"/>
</dbReference>
<evidence type="ECO:0000259" key="14">
    <source>
        <dbReference type="PROSITE" id="PS50109"/>
    </source>
</evidence>
<dbReference type="InterPro" id="IPR014729">
    <property type="entry name" value="Rossmann-like_a/b/a_fold"/>
</dbReference>
<accession>A0A2G8RIZ0</accession>
<proteinExistence type="predicted"/>
<dbReference type="PANTHER" id="PTHR45569:SF1">
    <property type="entry name" value="SENSOR PROTEIN KDPD"/>
    <property type="match status" value="1"/>
</dbReference>
<evidence type="ECO:0000256" key="10">
    <source>
        <dbReference type="ARBA" id="ARBA00022989"/>
    </source>
</evidence>
<dbReference type="SUPFAM" id="SSF47384">
    <property type="entry name" value="Homodimeric domain of signal transducing histidine kinase"/>
    <property type="match status" value="1"/>
</dbReference>
<dbReference type="Gene3D" id="1.20.120.620">
    <property type="entry name" value="Backbone structure of the membrane domain of e. Coli histidine kinase receptor kdpd"/>
    <property type="match status" value="1"/>
</dbReference>
<feature type="transmembrane region" description="Helical" evidence="13">
    <location>
        <begin position="473"/>
        <end position="494"/>
    </location>
</feature>
<dbReference type="InterPro" id="IPR004358">
    <property type="entry name" value="Sig_transdc_His_kin-like_C"/>
</dbReference>
<keyword evidence="7" id="KW-0547">Nucleotide-binding</keyword>
<name>A0A2G8RIZ0_9RHOB</name>
<dbReference type="EC" id="2.7.13.3" evidence="3"/>
<keyword evidence="9" id="KW-0067">ATP-binding</keyword>
<dbReference type="RefSeq" id="WP_099909716.1">
    <property type="nucleotide sequence ID" value="NZ_AWWI01000033.1"/>
</dbReference>
<dbReference type="Pfam" id="PF00512">
    <property type="entry name" value="HisKA"/>
    <property type="match status" value="1"/>
</dbReference>
<keyword evidence="12 13" id="KW-0472">Membrane</keyword>
<evidence type="ECO:0000313" key="16">
    <source>
        <dbReference type="Proteomes" id="UP000231259"/>
    </source>
</evidence>
<dbReference type="PANTHER" id="PTHR45569">
    <property type="entry name" value="SENSOR PROTEIN KDPD"/>
    <property type="match status" value="1"/>
</dbReference>
<dbReference type="InterPro" id="IPR036890">
    <property type="entry name" value="HATPase_C_sf"/>
</dbReference>
<dbReference type="SUPFAM" id="SSF52402">
    <property type="entry name" value="Adenine nucleotide alpha hydrolases-like"/>
    <property type="match status" value="1"/>
</dbReference>
<dbReference type="Gene3D" id="1.10.287.130">
    <property type="match status" value="1"/>
</dbReference>
<gene>
    <name evidence="15" type="ORF">P775_03955</name>
</gene>
<keyword evidence="8" id="KW-0418">Kinase</keyword>
<dbReference type="InterPro" id="IPR027417">
    <property type="entry name" value="P-loop_NTPase"/>
</dbReference>
<dbReference type="Pfam" id="PF02518">
    <property type="entry name" value="HATPase_c"/>
    <property type="match status" value="1"/>
</dbReference>
<dbReference type="GO" id="GO:0005524">
    <property type="term" value="F:ATP binding"/>
    <property type="evidence" value="ECO:0007669"/>
    <property type="project" value="UniProtKB-KW"/>
</dbReference>
<dbReference type="Gene3D" id="3.40.50.300">
    <property type="entry name" value="P-loop containing nucleotide triphosphate hydrolases"/>
    <property type="match status" value="1"/>
</dbReference>
<dbReference type="CDD" id="cd00075">
    <property type="entry name" value="HATPase"/>
    <property type="match status" value="1"/>
</dbReference>
<feature type="domain" description="Histidine kinase" evidence="14">
    <location>
        <begin position="666"/>
        <end position="876"/>
    </location>
</feature>
<keyword evidence="6 13" id="KW-0812">Transmembrane</keyword>
<reference evidence="15 16" key="1">
    <citation type="submission" date="2013-09" db="EMBL/GenBank/DDBJ databases">
        <title>Genome sequencing of Phaeobacter antarcticus sp. nov. SM1211.</title>
        <authorList>
            <person name="Zhang X.-Y."/>
            <person name="Liu C."/>
            <person name="Chen X.-L."/>
            <person name="Xie B.-B."/>
            <person name="Qin Q.-L."/>
            <person name="Rong J.-C."/>
            <person name="Zhang Y.-Z."/>
        </authorList>
    </citation>
    <scope>NUCLEOTIDE SEQUENCE [LARGE SCALE GENOMIC DNA]</scope>
    <source>
        <strain evidence="15 16">SM1211</strain>
    </source>
</reference>
<dbReference type="SUPFAM" id="SSF55874">
    <property type="entry name" value="ATPase domain of HSP90 chaperone/DNA topoisomerase II/histidine kinase"/>
    <property type="match status" value="1"/>
</dbReference>
<dbReference type="PRINTS" id="PR00344">
    <property type="entry name" value="BCTRLSENSOR"/>
</dbReference>
<dbReference type="CDD" id="cd00082">
    <property type="entry name" value="HisKA"/>
    <property type="match status" value="1"/>
</dbReference>
<dbReference type="InterPro" id="IPR025201">
    <property type="entry name" value="KdpD_TM"/>
</dbReference>
<evidence type="ECO:0000256" key="9">
    <source>
        <dbReference type="ARBA" id="ARBA00022840"/>
    </source>
</evidence>
<dbReference type="InterPro" id="IPR036097">
    <property type="entry name" value="HisK_dim/P_sf"/>
</dbReference>
<evidence type="ECO:0000256" key="12">
    <source>
        <dbReference type="ARBA" id="ARBA00023136"/>
    </source>
</evidence>
<evidence type="ECO:0000256" key="3">
    <source>
        <dbReference type="ARBA" id="ARBA00012438"/>
    </source>
</evidence>
<protein>
    <recommendedName>
        <fullName evidence="3">histidine kinase</fullName>
        <ecNumber evidence="3">2.7.13.3</ecNumber>
    </recommendedName>
</protein>
<dbReference type="InterPro" id="IPR003852">
    <property type="entry name" value="Sig_transdc_His_kinase_KdpD_N"/>
</dbReference>
<dbReference type="Gene3D" id="3.40.50.620">
    <property type="entry name" value="HUPs"/>
    <property type="match status" value="1"/>
</dbReference>
<comment type="subcellular location">
    <subcellularLocation>
        <location evidence="2">Membrane</location>
        <topology evidence="2">Multi-pass membrane protein</topology>
    </subcellularLocation>
</comment>
<dbReference type="SMART" id="SM00388">
    <property type="entry name" value="HisKA"/>
    <property type="match status" value="1"/>
</dbReference>
<evidence type="ECO:0000256" key="7">
    <source>
        <dbReference type="ARBA" id="ARBA00022741"/>
    </source>
</evidence>
<dbReference type="InterPro" id="IPR003661">
    <property type="entry name" value="HisK_dim/P_dom"/>
</dbReference>
<evidence type="ECO:0000256" key="8">
    <source>
        <dbReference type="ARBA" id="ARBA00022777"/>
    </source>
</evidence>
<feature type="transmembrane region" description="Helical" evidence="13">
    <location>
        <begin position="392"/>
        <end position="410"/>
    </location>
</feature>
<dbReference type="Proteomes" id="UP000231259">
    <property type="component" value="Unassembled WGS sequence"/>
</dbReference>
<keyword evidence="16" id="KW-1185">Reference proteome</keyword>
<dbReference type="OrthoDB" id="9806130at2"/>
<evidence type="ECO:0000313" key="15">
    <source>
        <dbReference type="EMBL" id="PIL21527.1"/>
    </source>
</evidence>
<evidence type="ECO:0000256" key="4">
    <source>
        <dbReference type="ARBA" id="ARBA00022553"/>
    </source>
</evidence>
<dbReference type="CDD" id="cd01987">
    <property type="entry name" value="USP_KdpD-like"/>
    <property type="match status" value="1"/>
</dbReference>
<dbReference type="InterPro" id="IPR003594">
    <property type="entry name" value="HATPase_dom"/>
</dbReference>
<dbReference type="PROSITE" id="PS50109">
    <property type="entry name" value="HIS_KIN"/>
    <property type="match status" value="1"/>
</dbReference>
<evidence type="ECO:0000256" key="11">
    <source>
        <dbReference type="ARBA" id="ARBA00023012"/>
    </source>
</evidence>
<evidence type="ECO:0000256" key="13">
    <source>
        <dbReference type="SAM" id="Phobius"/>
    </source>
</evidence>
<keyword evidence="4" id="KW-0597">Phosphoprotein</keyword>
<dbReference type="Gene3D" id="3.30.450.40">
    <property type="match status" value="1"/>
</dbReference>
<dbReference type="EMBL" id="AWWI01000033">
    <property type="protein sequence ID" value="PIL21527.1"/>
    <property type="molecule type" value="Genomic_DNA"/>
</dbReference>
<keyword evidence="10 13" id="KW-1133">Transmembrane helix</keyword>
<comment type="caution">
    <text evidence="15">The sequence shown here is derived from an EMBL/GenBank/DDBJ whole genome shotgun (WGS) entry which is preliminary data.</text>
</comment>
<dbReference type="GO" id="GO:0005737">
    <property type="term" value="C:cytoplasm"/>
    <property type="evidence" value="ECO:0007669"/>
    <property type="project" value="UniProtKB-ARBA"/>
</dbReference>
<feature type="transmembrane region" description="Helical" evidence="13">
    <location>
        <begin position="444"/>
        <end position="467"/>
    </location>
</feature>
<evidence type="ECO:0000256" key="2">
    <source>
        <dbReference type="ARBA" id="ARBA00004141"/>
    </source>
</evidence>
<evidence type="ECO:0000256" key="1">
    <source>
        <dbReference type="ARBA" id="ARBA00000085"/>
    </source>
</evidence>
<dbReference type="GO" id="GO:0005886">
    <property type="term" value="C:plasma membrane"/>
    <property type="evidence" value="ECO:0007669"/>
    <property type="project" value="TreeGrafter"/>
</dbReference>
<comment type="catalytic activity">
    <reaction evidence="1">
        <text>ATP + protein L-histidine = ADP + protein N-phospho-L-histidine.</text>
        <dbReference type="EC" id="2.7.13.3"/>
    </reaction>
</comment>
<dbReference type="Gene3D" id="3.30.565.10">
    <property type="entry name" value="Histidine kinase-like ATPase, C-terminal domain"/>
    <property type="match status" value="1"/>
</dbReference>
<dbReference type="InterPro" id="IPR029016">
    <property type="entry name" value="GAF-like_dom_sf"/>
</dbReference>
<dbReference type="FunFam" id="3.40.50.300:FF:000483">
    <property type="entry name" value="Sensor histidine kinase KdpD"/>
    <property type="match status" value="1"/>
</dbReference>
<dbReference type="SMART" id="SM00387">
    <property type="entry name" value="HATPase_c"/>
    <property type="match status" value="1"/>
</dbReference>
<keyword evidence="5" id="KW-0808">Transferase</keyword>